<keyword evidence="5" id="KW-1185">Reference proteome</keyword>
<dbReference type="InterPro" id="IPR036388">
    <property type="entry name" value="WH-like_DNA-bd_sf"/>
</dbReference>
<evidence type="ECO:0000313" key="5">
    <source>
        <dbReference type="Proteomes" id="UP000051074"/>
    </source>
</evidence>
<dbReference type="PATRIC" id="fig|1293597.4.peg.675"/>
<gene>
    <name evidence="4" type="ORF">FC20_GL000605</name>
</gene>
<evidence type="ECO:0000256" key="3">
    <source>
        <dbReference type="HAMAP-Rule" id="MF_00245"/>
    </source>
</evidence>
<dbReference type="InterPro" id="IPR054831">
    <property type="entry name" value="UPF0122_fam_protein"/>
</dbReference>
<comment type="caution">
    <text evidence="4">The sequence shown here is derived from an EMBL/GenBank/DDBJ whole genome shotgun (WGS) entry which is preliminary data.</text>
</comment>
<evidence type="ECO:0000256" key="2">
    <source>
        <dbReference type="ARBA" id="ARBA00024764"/>
    </source>
</evidence>
<dbReference type="EMBL" id="AZDU01000002">
    <property type="protein sequence ID" value="KRL03710.1"/>
    <property type="molecule type" value="Genomic_DNA"/>
</dbReference>
<evidence type="ECO:0000313" key="4">
    <source>
        <dbReference type="EMBL" id="KRL03710.1"/>
    </source>
</evidence>
<dbReference type="STRING" id="1293597.FC20_GL000605"/>
<organism evidence="4 5">
    <name type="scientific">Lactobacillus equicursoris DSM 19284 = JCM 14600 = CIP 110162</name>
    <dbReference type="NCBI Taxonomy" id="1293597"/>
    <lineage>
        <taxon>Bacteria</taxon>
        <taxon>Bacillati</taxon>
        <taxon>Bacillota</taxon>
        <taxon>Bacilli</taxon>
        <taxon>Lactobacillales</taxon>
        <taxon>Lactobacillaceae</taxon>
        <taxon>Lactobacillus</taxon>
    </lineage>
</organism>
<dbReference type="PANTHER" id="PTHR40083">
    <property type="entry name" value="UPF0122 PROTEIN CBO2450/CLC_2298"/>
    <property type="match status" value="1"/>
</dbReference>
<dbReference type="Gene3D" id="1.10.10.10">
    <property type="entry name" value="Winged helix-like DNA-binding domain superfamily/Winged helix DNA-binding domain"/>
    <property type="match status" value="1"/>
</dbReference>
<protein>
    <recommendedName>
        <fullName evidence="3">UPF0122 protein FC20_GL000605</fullName>
    </recommendedName>
</protein>
<dbReference type="NCBIfam" id="NF045758">
    <property type="entry name" value="YlxM"/>
    <property type="match status" value="1"/>
</dbReference>
<proteinExistence type="inferred from homology"/>
<name>A0A0R1M6J9_9LACO</name>
<dbReference type="HAMAP" id="MF_00245">
    <property type="entry name" value="UPF0122"/>
    <property type="match status" value="1"/>
</dbReference>
<comment type="function">
    <text evidence="2 3">Might take part in the signal recognition particle (SRP) pathway. This is inferred from the conservation of its genetic proximity to ftsY/ffh. May be a regulatory protein.</text>
</comment>
<dbReference type="AlphaFoldDB" id="A0A0R1M6J9"/>
<dbReference type="Pfam" id="PF04297">
    <property type="entry name" value="UPF0122"/>
    <property type="match status" value="1"/>
</dbReference>
<dbReference type="Proteomes" id="UP000051074">
    <property type="component" value="Unassembled WGS sequence"/>
</dbReference>
<comment type="similarity">
    <text evidence="1 3">Belongs to the UPF0122 family.</text>
</comment>
<dbReference type="PANTHER" id="PTHR40083:SF1">
    <property type="entry name" value="UPF0122 PROTEIN YLXM"/>
    <property type="match status" value="1"/>
</dbReference>
<reference evidence="4 5" key="1">
    <citation type="journal article" date="2015" name="Genome Announc.">
        <title>Expanding the biotechnology potential of lactobacilli through comparative genomics of 213 strains and associated genera.</title>
        <authorList>
            <person name="Sun Z."/>
            <person name="Harris H.M."/>
            <person name="McCann A."/>
            <person name="Guo C."/>
            <person name="Argimon S."/>
            <person name="Zhang W."/>
            <person name="Yang X."/>
            <person name="Jeffery I.B."/>
            <person name="Cooney J.C."/>
            <person name="Kagawa T.F."/>
            <person name="Liu W."/>
            <person name="Song Y."/>
            <person name="Salvetti E."/>
            <person name="Wrobel A."/>
            <person name="Rasinkangas P."/>
            <person name="Parkhill J."/>
            <person name="Rea M.C."/>
            <person name="O'Sullivan O."/>
            <person name="Ritari J."/>
            <person name="Douillard F.P."/>
            <person name="Paul Ross R."/>
            <person name="Yang R."/>
            <person name="Briner A.E."/>
            <person name="Felis G.E."/>
            <person name="de Vos W.M."/>
            <person name="Barrangou R."/>
            <person name="Klaenhammer T.R."/>
            <person name="Caufield P.W."/>
            <person name="Cui Y."/>
            <person name="Zhang H."/>
            <person name="O'Toole P.W."/>
        </authorList>
    </citation>
    <scope>NUCLEOTIDE SEQUENCE [LARGE SCALE GENOMIC DNA]</scope>
    <source>
        <strain evidence="4 5">DSM 19284</strain>
    </source>
</reference>
<accession>A0A0R1M6J9</accession>
<dbReference type="InterPro" id="IPR007394">
    <property type="entry name" value="UPF0122"/>
</dbReference>
<dbReference type="eggNOG" id="COG2739">
    <property type="taxonomic scope" value="Bacteria"/>
</dbReference>
<dbReference type="InterPro" id="IPR013324">
    <property type="entry name" value="RNA_pol_sigma_r3/r4-like"/>
</dbReference>
<sequence length="116" mass="13079">MKKMDELSKNEALGDLYALYGSLLTSGQQEYFEDYYYDDLSLGEIADNHQVSRAAVYDNLKRSTKALEKYEAKLQLLTTFGQIEAGLENAEACLDDDDVAGTKQQLQTLLRLVRGE</sequence>
<dbReference type="SUPFAM" id="SSF88659">
    <property type="entry name" value="Sigma3 and sigma4 domains of RNA polymerase sigma factors"/>
    <property type="match status" value="1"/>
</dbReference>
<evidence type="ECO:0000256" key="1">
    <source>
        <dbReference type="ARBA" id="ARBA00008720"/>
    </source>
</evidence>